<gene>
    <name evidence="1" type="ORF">C206_17784</name>
</gene>
<sequence>MRNEERVQALHDCTHAIEQLKSDMRTVHAQGRGRTGMLKR</sequence>
<protein>
    <submittedName>
        <fullName evidence="1">Uncharacterized protein</fullName>
    </submittedName>
</protein>
<dbReference type="AlphaFoldDB" id="A0AAD2W8K0"/>
<evidence type="ECO:0000313" key="2">
    <source>
        <dbReference type="Proteomes" id="UP000013237"/>
    </source>
</evidence>
<dbReference type="Proteomes" id="UP000013237">
    <property type="component" value="Unassembled WGS sequence"/>
</dbReference>
<comment type="caution">
    <text evidence="1">The sequence shown here is derived from an EMBL/GenBank/DDBJ whole genome shotgun (WGS) entry which is preliminary data.</text>
</comment>
<organism evidence="1 2">
    <name type="scientific">Pseudomonas putida TRO1</name>
    <dbReference type="NCBI Taxonomy" id="1227924"/>
    <lineage>
        <taxon>Bacteria</taxon>
        <taxon>Pseudomonadati</taxon>
        <taxon>Pseudomonadota</taxon>
        <taxon>Gammaproteobacteria</taxon>
        <taxon>Pseudomonadales</taxon>
        <taxon>Pseudomonadaceae</taxon>
        <taxon>Pseudomonas</taxon>
    </lineage>
</organism>
<reference evidence="1 2" key="1">
    <citation type="submission" date="2013-02" db="EMBL/GenBank/DDBJ databases">
        <title>Insights into the proteome of triclosan-resistant Pseudomonas putida TRO1, isolated from activated sludge.</title>
        <authorList>
            <person name="Lolas I.B."/>
            <person name="Almeida B."/>
            <person name="Starnawski P.M."/>
            <person name="Soenderkaer M."/>
            <person name="Nielsen K.L."/>
            <person name="Nielsen J.L."/>
        </authorList>
    </citation>
    <scope>NUCLEOTIDE SEQUENCE [LARGE SCALE GENOMIC DNA]</scope>
    <source>
        <strain evidence="1 2">TRO1</strain>
    </source>
</reference>
<evidence type="ECO:0000313" key="1">
    <source>
        <dbReference type="EMBL" id="ENY76328.1"/>
    </source>
</evidence>
<dbReference type="EMBL" id="APBQ01000112">
    <property type="protein sequence ID" value="ENY76328.1"/>
    <property type="molecule type" value="Genomic_DNA"/>
</dbReference>
<name>A0AAD2W8K0_PSEPU</name>
<proteinExistence type="predicted"/>
<accession>A0AAD2W8K0</accession>